<proteinExistence type="predicted"/>
<dbReference type="AlphaFoldDB" id="R4Z7E1"/>
<name>R4Z7E1_9ACTN</name>
<dbReference type="EMBL" id="CANL01000067">
    <property type="protein sequence ID" value="CCM65347.1"/>
    <property type="molecule type" value="Genomic_DNA"/>
</dbReference>
<evidence type="ECO:0000313" key="2">
    <source>
        <dbReference type="Proteomes" id="UP000018291"/>
    </source>
</evidence>
<dbReference type="HOGENOM" id="CLU_2057096_0_0_11"/>
<dbReference type="STRING" id="1229780.BN381_70046"/>
<reference evidence="1 2" key="1">
    <citation type="journal article" date="2013" name="ISME J.">
        <title>Metabolic model for the filamentous 'Candidatus Microthrix parvicella' based on genomic and metagenomic analyses.</title>
        <authorList>
            <person name="Jon McIlroy S."/>
            <person name="Kristiansen R."/>
            <person name="Albertsen M."/>
            <person name="Michael Karst S."/>
            <person name="Rossetti S."/>
            <person name="Lund Nielsen J."/>
            <person name="Tandoi V."/>
            <person name="James Seviour R."/>
            <person name="Nielsen P.H."/>
        </authorList>
    </citation>
    <scope>NUCLEOTIDE SEQUENCE [LARGE SCALE GENOMIC DNA]</scope>
    <source>
        <strain evidence="1 2">RN1</strain>
    </source>
</reference>
<comment type="caution">
    <text evidence="1">The sequence shown here is derived from an EMBL/GenBank/DDBJ whole genome shotgun (WGS) entry which is preliminary data.</text>
</comment>
<protein>
    <submittedName>
        <fullName evidence="1">Uncharacterized protein</fullName>
    </submittedName>
</protein>
<accession>R4Z7E1</accession>
<gene>
    <name evidence="1" type="ORF">BN381_70046</name>
</gene>
<evidence type="ECO:0000313" key="1">
    <source>
        <dbReference type="EMBL" id="CCM65347.1"/>
    </source>
</evidence>
<sequence>MSELVPRSRGEVVPSVGAGLVARDRRTGRTLTQIERHAVVRAASVQAHTAVQTVKLQAVDQLTREAMTGQAMLSRWAATLAQGDAFMADDLRFFSDVARMGKGEIIASTIEDLNREGRR</sequence>
<dbReference type="Proteomes" id="UP000018291">
    <property type="component" value="Unassembled WGS sequence"/>
</dbReference>
<organism evidence="1 2">
    <name type="scientific">Candidatus Neomicrothrix parvicella RN1</name>
    <dbReference type="NCBI Taxonomy" id="1229780"/>
    <lineage>
        <taxon>Bacteria</taxon>
        <taxon>Bacillati</taxon>
        <taxon>Actinomycetota</taxon>
        <taxon>Acidimicrobiia</taxon>
        <taxon>Acidimicrobiales</taxon>
        <taxon>Microthrixaceae</taxon>
        <taxon>Candidatus Neomicrothrix</taxon>
    </lineage>
</organism>
<keyword evidence="2" id="KW-1185">Reference proteome</keyword>